<sequence length="96" mass="10362">MRDPDPVLVLAISGLGPYCLILRTPETRVWDETAALCGQWAMVGNHWGEPCIWEPLMDTVCDACFQALAREPTTQPTPSEAGAGTDAASPVHARAR</sequence>
<evidence type="ECO:0000313" key="2">
    <source>
        <dbReference type="EMBL" id="GAA0950684.1"/>
    </source>
</evidence>
<name>A0ABN1R2M4_9ACTN</name>
<dbReference type="Proteomes" id="UP001501578">
    <property type="component" value="Unassembled WGS sequence"/>
</dbReference>
<dbReference type="EMBL" id="BAAAHQ010000047">
    <property type="protein sequence ID" value="GAA0950684.1"/>
    <property type="molecule type" value="Genomic_DNA"/>
</dbReference>
<reference evidence="2 3" key="1">
    <citation type="journal article" date="2019" name="Int. J. Syst. Evol. Microbiol.">
        <title>The Global Catalogue of Microorganisms (GCM) 10K type strain sequencing project: providing services to taxonomists for standard genome sequencing and annotation.</title>
        <authorList>
            <consortium name="The Broad Institute Genomics Platform"/>
            <consortium name="The Broad Institute Genome Sequencing Center for Infectious Disease"/>
            <person name="Wu L."/>
            <person name="Ma J."/>
        </authorList>
    </citation>
    <scope>NUCLEOTIDE SEQUENCE [LARGE SCALE GENOMIC DNA]</scope>
    <source>
        <strain evidence="2 3">JCM 11136</strain>
    </source>
</reference>
<keyword evidence="3" id="KW-1185">Reference proteome</keyword>
<evidence type="ECO:0000313" key="3">
    <source>
        <dbReference type="Proteomes" id="UP001501578"/>
    </source>
</evidence>
<dbReference type="RefSeq" id="WP_343954606.1">
    <property type="nucleotide sequence ID" value="NZ_BAAAHQ010000047.1"/>
</dbReference>
<comment type="caution">
    <text evidence="2">The sequence shown here is derived from an EMBL/GenBank/DDBJ whole genome shotgun (WGS) entry which is preliminary data.</text>
</comment>
<evidence type="ECO:0000256" key="1">
    <source>
        <dbReference type="SAM" id="MobiDB-lite"/>
    </source>
</evidence>
<organism evidence="2 3">
    <name type="scientific">Nonomuraea longicatena</name>
    <dbReference type="NCBI Taxonomy" id="83682"/>
    <lineage>
        <taxon>Bacteria</taxon>
        <taxon>Bacillati</taxon>
        <taxon>Actinomycetota</taxon>
        <taxon>Actinomycetes</taxon>
        <taxon>Streptosporangiales</taxon>
        <taxon>Streptosporangiaceae</taxon>
        <taxon>Nonomuraea</taxon>
    </lineage>
</organism>
<accession>A0ABN1R2M4</accession>
<protein>
    <submittedName>
        <fullName evidence="2">Uncharacterized protein</fullName>
    </submittedName>
</protein>
<proteinExistence type="predicted"/>
<feature type="region of interest" description="Disordered" evidence="1">
    <location>
        <begin position="72"/>
        <end position="96"/>
    </location>
</feature>
<gene>
    <name evidence="2" type="ORF">GCM10009560_70390</name>
</gene>